<dbReference type="InterPro" id="IPR051010">
    <property type="entry name" value="BCAA_transport"/>
</dbReference>
<feature type="signal peptide" evidence="4">
    <location>
        <begin position="1"/>
        <end position="19"/>
    </location>
</feature>
<comment type="similarity">
    <text evidence="1">Belongs to the leucine-binding protein family.</text>
</comment>
<keyword evidence="3" id="KW-0029">Amino-acid transport</keyword>
<evidence type="ECO:0000256" key="4">
    <source>
        <dbReference type="SAM" id="SignalP"/>
    </source>
</evidence>
<feature type="chain" id="PRO_5016273578" evidence="4">
    <location>
        <begin position="20"/>
        <end position="391"/>
    </location>
</feature>
<evidence type="ECO:0000256" key="3">
    <source>
        <dbReference type="ARBA" id="ARBA00022970"/>
    </source>
</evidence>
<dbReference type="PANTHER" id="PTHR30483">
    <property type="entry name" value="LEUCINE-SPECIFIC-BINDING PROTEIN"/>
    <property type="match status" value="1"/>
</dbReference>
<accession>A0A316GGK1</accession>
<feature type="domain" description="Leucine-binding protein" evidence="5">
    <location>
        <begin position="46"/>
        <end position="373"/>
    </location>
</feature>
<dbReference type="PANTHER" id="PTHR30483:SF6">
    <property type="entry name" value="PERIPLASMIC BINDING PROTEIN OF ABC TRANSPORTER FOR NATURAL AMINO ACIDS"/>
    <property type="match status" value="1"/>
</dbReference>
<keyword evidence="7" id="KW-1185">Reference proteome</keyword>
<dbReference type="KEGG" id="salo:EF888_03120"/>
<evidence type="ECO:0000259" key="5">
    <source>
        <dbReference type="Pfam" id="PF13458"/>
    </source>
</evidence>
<evidence type="ECO:0000256" key="1">
    <source>
        <dbReference type="ARBA" id="ARBA00010062"/>
    </source>
</evidence>
<dbReference type="OrthoDB" id="7210494at2"/>
<dbReference type="EMBL" id="QGGV01000001">
    <property type="protein sequence ID" value="PWK58520.1"/>
    <property type="molecule type" value="Genomic_DNA"/>
</dbReference>
<dbReference type="InterPro" id="IPR028081">
    <property type="entry name" value="Leu-bd"/>
</dbReference>
<dbReference type="GO" id="GO:0006865">
    <property type="term" value="P:amino acid transport"/>
    <property type="evidence" value="ECO:0007669"/>
    <property type="project" value="UniProtKB-KW"/>
</dbReference>
<dbReference type="Proteomes" id="UP000245390">
    <property type="component" value="Unassembled WGS sequence"/>
</dbReference>
<dbReference type="Gene3D" id="3.40.50.2300">
    <property type="match status" value="2"/>
</dbReference>
<organism evidence="6 7">
    <name type="scientific">Silicimonas algicola</name>
    <dbReference type="NCBI Taxonomy" id="1826607"/>
    <lineage>
        <taxon>Bacteria</taxon>
        <taxon>Pseudomonadati</taxon>
        <taxon>Pseudomonadota</taxon>
        <taxon>Alphaproteobacteria</taxon>
        <taxon>Rhodobacterales</taxon>
        <taxon>Paracoccaceae</taxon>
    </lineage>
</organism>
<sequence>MVALLTLRRKVLAALGAFAALAVLSACDVNMSGGGGGPILNNTRAVPVALLIPKSSPNGAAVAQSLENAARLAVQDLGDRVDIDLKVYDTAGTPAGAAAAARQALDDGAQIFLGPLFAEAANAAGQVAASRGINVLSFSNNATIAGGNVYILGTTFQNTADRLVSHAARQGKGSIFVVHAQDPAEVQGADAIRRAASASGARIAGVASFPLSQQGVIDTIPSIASQYRSSGANSVFLTSGNSGALPFLAELLPENGMDAASAQLIGLQRLDVPSSALSLKGLQGAWFATPSPALVQQFNSRYAAAYGSQPNPVAGLAYDGLAAIGALLAQGRSDALTGSALTQGAGFAGVYGPFRFLGDGTNERGLAVAQIQNNQVIVIDPAPRSFGGAGF</sequence>
<gene>
    <name evidence="6" type="ORF">C8D95_101334</name>
</gene>
<dbReference type="Pfam" id="PF13458">
    <property type="entry name" value="Peripla_BP_6"/>
    <property type="match status" value="1"/>
</dbReference>
<evidence type="ECO:0000313" key="7">
    <source>
        <dbReference type="Proteomes" id="UP000245390"/>
    </source>
</evidence>
<protein>
    <submittedName>
        <fullName evidence="6">Amino acid/amide ABC transporter substrate-binding protein (HAAT family)</fullName>
    </submittedName>
</protein>
<name>A0A316GGK1_9RHOB</name>
<proteinExistence type="inferred from homology"/>
<dbReference type="AlphaFoldDB" id="A0A316GGK1"/>
<dbReference type="CDD" id="cd06339">
    <property type="entry name" value="PBP1_YraM_LppC_lipoprotein-like"/>
    <property type="match status" value="1"/>
</dbReference>
<keyword evidence="3" id="KW-0813">Transport</keyword>
<evidence type="ECO:0000313" key="6">
    <source>
        <dbReference type="EMBL" id="PWK58520.1"/>
    </source>
</evidence>
<evidence type="ECO:0000256" key="2">
    <source>
        <dbReference type="ARBA" id="ARBA00022729"/>
    </source>
</evidence>
<reference evidence="6 7" key="1">
    <citation type="submission" date="2018-05" db="EMBL/GenBank/DDBJ databases">
        <title>Genomic Encyclopedia of Type Strains, Phase IV (KMG-IV): sequencing the most valuable type-strain genomes for metagenomic binning, comparative biology and taxonomic classification.</title>
        <authorList>
            <person name="Goeker M."/>
        </authorList>
    </citation>
    <scope>NUCLEOTIDE SEQUENCE [LARGE SCALE GENOMIC DNA]</scope>
    <source>
        <strain evidence="6 7">DSM 103371</strain>
    </source>
</reference>
<comment type="caution">
    <text evidence="6">The sequence shown here is derived from an EMBL/GenBank/DDBJ whole genome shotgun (WGS) entry which is preliminary data.</text>
</comment>
<keyword evidence="2 4" id="KW-0732">Signal</keyword>
<dbReference type="InterPro" id="IPR028082">
    <property type="entry name" value="Peripla_BP_I"/>
</dbReference>
<dbReference type="RefSeq" id="WP_109757405.1">
    <property type="nucleotide sequence ID" value="NZ_CP034588.1"/>
</dbReference>
<dbReference type="SUPFAM" id="SSF53822">
    <property type="entry name" value="Periplasmic binding protein-like I"/>
    <property type="match status" value="1"/>
</dbReference>